<comment type="caution">
    <text evidence="5">The sequence shown here is derived from an EMBL/GenBank/DDBJ whole genome shotgun (WGS) entry which is preliminary data.</text>
</comment>
<dbReference type="RefSeq" id="WP_189534655.1">
    <property type="nucleotide sequence ID" value="NZ_BMYX01000014.1"/>
</dbReference>
<dbReference type="PANTHER" id="PTHR32089:SF112">
    <property type="entry name" value="LYSOZYME-LIKE PROTEIN-RELATED"/>
    <property type="match status" value="1"/>
</dbReference>
<dbReference type="Gene3D" id="1.10.287.950">
    <property type="entry name" value="Methyl-accepting chemotaxis protein"/>
    <property type="match status" value="1"/>
</dbReference>
<keyword evidence="1 3" id="KW-0807">Transducer</keyword>
<feature type="domain" description="Methyl-accepting transducer" evidence="4">
    <location>
        <begin position="167"/>
        <end position="375"/>
    </location>
</feature>
<gene>
    <name evidence="5" type="primary">mcp30H</name>
    <name evidence="5" type="ORF">GCM10011289_24170</name>
</gene>
<dbReference type="PANTHER" id="PTHR32089">
    <property type="entry name" value="METHYL-ACCEPTING CHEMOTAXIS PROTEIN MCPB"/>
    <property type="match status" value="1"/>
</dbReference>
<dbReference type="CDD" id="cd11386">
    <property type="entry name" value="MCP_signal"/>
    <property type="match status" value="1"/>
</dbReference>
<dbReference type="GO" id="GO:0004888">
    <property type="term" value="F:transmembrane signaling receptor activity"/>
    <property type="evidence" value="ECO:0007669"/>
    <property type="project" value="InterPro"/>
</dbReference>
<dbReference type="SMART" id="SM00283">
    <property type="entry name" value="MA"/>
    <property type="match status" value="1"/>
</dbReference>
<dbReference type="PROSITE" id="PS50111">
    <property type="entry name" value="CHEMOTAXIS_TRANSDUC_2"/>
    <property type="match status" value="1"/>
</dbReference>
<dbReference type="SUPFAM" id="SSF58104">
    <property type="entry name" value="Methyl-accepting chemotaxis protein (MCP) signaling domain"/>
    <property type="match status" value="1"/>
</dbReference>
<reference evidence="5" key="2">
    <citation type="submission" date="2020-09" db="EMBL/GenBank/DDBJ databases">
        <authorList>
            <person name="Sun Q."/>
            <person name="Kim S."/>
        </authorList>
    </citation>
    <scope>NUCLEOTIDE SEQUENCE</scope>
    <source>
        <strain evidence="5">KCTC 32182</strain>
    </source>
</reference>
<dbReference type="EMBL" id="BMYX01000014">
    <property type="protein sequence ID" value="GGY19873.1"/>
    <property type="molecule type" value="Genomic_DNA"/>
</dbReference>
<accession>A0A918P4R1</accession>
<name>A0A918P4R1_9NEIS</name>
<keyword evidence="6" id="KW-1185">Reference proteome</keyword>
<dbReference type="Gene3D" id="3.30.450.20">
    <property type="entry name" value="PAS domain"/>
    <property type="match status" value="1"/>
</dbReference>
<dbReference type="InterPro" id="IPR004089">
    <property type="entry name" value="MCPsignal_dom"/>
</dbReference>
<evidence type="ECO:0000256" key="1">
    <source>
        <dbReference type="ARBA" id="ARBA00023224"/>
    </source>
</evidence>
<dbReference type="AlphaFoldDB" id="A0A918P4R1"/>
<sequence>MFGFGKAAKQTRGKDSGQDELNRLRQMLDRVDNLVMLADTSRDNVIFYMNKTARDVLHQHRDALNRTFRGGADVDQANLRSIHQFHKDPDRIRRILANLANRSIAEHRAVIPVGDIHFETTVYPMWSEHPPGELLCFMACFRDITHQVENERVAADNAKRHQWLEHNVGSVSENVQAMSATIENVATQSAAASESAELILGEARQGMTRVSETNRSVKEVADIVRSTADSLSRLGERSQTIGQIVGVIKDIADQTSLLALNAAIEAARAGETGRGFAVVADEVRKLSERTAKATQEIGDMIRDTQQDITLNIQSIEEGRRRVHGTEAEFANVETALTAIDQGVHQMRDYIVQIAGASEEQAATAQDIADKLSEIVHR</sequence>
<organism evidence="5 6">
    <name type="scientific">Paludibacterium paludis</name>
    <dbReference type="NCBI Taxonomy" id="1225769"/>
    <lineage>
        <taxon>Bacteria</taxon>
        <taxon>Pseudomonadati</taxon>
        <taxon>Pseudomonadota</taxon>
        <taxon>Betaproteobacteria</taxon>
        <taxon>Neisseriales</taxon>
        <taxon>Chromobacteriaceae</taxon>
        <taxon>Paludibacterium</taxon>
    </lineage>
</organism>
<dbReference type="GO" id="GO:0007165">
    <property type="term" value="P:signal transduction"/>
    <property type="evidence" value="ECO:0007669"/>
    <property type="project" value="UniProtKB-KW"/>
</dbReference>
<protein>
    <submittedName>
        <fullName evidence="5">Chemotaxis protein</fullName>
    </submittedName>
</protein>
<reference evidence="5" key="1">
    <citation type="journal article" date="2014" name="Int. J. Syst. Evol. Microbiol.">
        <title>Complete genome sequence of Corynebacterium casei LMG S-19264T (=DSM 44701T), isolated from a smear-ripened cheese.</title>
        <authorList>
            <consortium name="US DOE Joint Genome Institute (JGI-PGF)"/>
            <person name="Walter F."/>
            <person name="Albersmeier A."/>
            <person name="Kalinowski J."/>
            <person name="Ruckert C."/>
        </authorList>
    </citation>
    <scope>NUCLEOTIDE SEQUENCE</scope>
    <source>
        <strain evidence="5">KCTC 32182</strain>
    </source>
</reference>
<dbReference type="GO" id="GO:0016020">
    <property type="term" value="C:membrane"/>
    <property type="evidence" value="ECO:0007669"/>
    <property type="project" value="InterPro"/>
</dbReference>
<proteinExistence type="inferred from homology"/>
<dbReference type="InterPro" id="IPR004090">
    <property type="entry name" value="Chemotax_Me-accpt_rcpt"/>
</dbReference>
<evidence type="ECO:0000256" key="3">
    <source>
        <dbReference type="PROSITE-ProRule" id="PRU00284"/>
    </source>
</evidence>
<evidence type="ECO:0000259" key="4">
    <source>
        <dbReference type="PROSITE" id="PS50111"/>
    </source>
</evidence>
<dbReference type="PRINTS" id="PR00260">
    <property type="entry name" value="CHEMTRNSDUCR"/>
</dbReference>
<comment type="similarity">
    <text evidence="2">Belongs to the methyl-accepting chemotaxis (MCP) protein family.</text>
</comment>
<evidence type="ECO:0000313" key="6">
    <source>
        <dbReference type="Proteomes" id="UP000645257"/>
    </source>
</evidence>
<dbReference type="GO" id="GO:0006935">
    <property type="term" value="P:chemotaxis"/>
    <property type="evidence" value="ECO:0007669"/>
    <property type="project" value="InterPro"/>
</dbReference>
<evidence type="ECO:0000313" key="5">
    <source>
        <dbReference type="EMBL" id="GGY19873.1"/>
    </source>
</evidence>
<dbReference type="Pfam" id="PF00015">
    <property type="entry name" value="MCPsignal"/>
    <property type="match status" value="1"/>
</dbReference>
<evidence type="ECO:0000256" key="2">
    <source>
        <dbReference type="ARBA" id="ARBA00029447"/>
    </source>
</evidence>
<dbReference type="Proteomes" id="UP000645257">
    <property type="component" value="Unassembled WGS sequence"/>
</dbReference>